<accession>A0AB34L902</accession>
<protein>
    <recommendedName>
        <fullName evidence="3">Thioesterase domain-containing protein</fullName>
    </recommendedName>
</protein>
<dbReference type="SUPFAM" id="SSF54637">
    <property type="entry name" value="Thioesterase/thiol ester dehydrase-isomerase"/>
    <property type="match status" value="1"/>
</dbReference>
<evidence type="ECO:0000313" key="1">
    <source>
        <dbReference type="EMBL" id="KAL1591109.1"/>
    </source>
</evidence>
<dbReference type="AlphaFoldDB" id="A0AB34L902"/>
<keyword evidence="2" id="KW-1185">Reference proteome</keyword>
<dbReference type="GeneID" id="96001632"/>
<organism evidence="1 2">
    <name type="scientific">Cladosporium halotolerans</name>
    <dbReference type="NCBI Taxonomy" id="1052096"/>
    <lineage>
        <taxon>Eukaryota</taxon>
        <taxon>Fungi</taxon>
        <taxon>Dikarya</taxon>
        <taxon>Ascomycota</taxon>
        <taxon>Pezizomycotina</taxon>
        <taxon>Dothideomycetes</taxon>
        <taxon>Dothideomycetidae</taxon>
        <taxon>Cladosporiales</taxon>
        <taxon>Cladosporiaceae</taxon>
        <taxon>Cladosporium</taxon>
    </lineage>
</organism>
<proteinExistence type="predicted"/>
<comment type="caution">
    <text evidence="1">The sequence shown here is derived from an EMBL/GenBank/DDBJ whole genome shotgun (WGS) entry which is preliminary data.</text>
</comment>
<dbReference type="Proteomes" id="UP000803884">
    <property type="component" value="Unassembled WGS sequence"/>
</dbReference>
<dbReference type="CDD" id="cd03440">
    <property type="entry name" value="hot_dog"/>
    <property type="match status" value="1"/>
</dbReference>
<dbReference type="InterPro" id="IPR029069">
    <property type="entry name" value="HotDog_dom_sf"/>
</dbReference>
<dbReference type="RefSeq" id="XP_069234214.1">
    <property type="nucleotide sequence ID" value="XM_069368794.1"/>
</dbReference>
<sequence>MSESDTIDVTGLSKGKPQFQSRWKDSTTVVSAVKSHLSVKIAWRFPVEYEYCNPADLLHGAAQCMAYDIAMAYLPFPLAKRGFWEEMGFSRNFSINFLRTARLGEWVRMEMEVSVPIQGSLRLSVKVLTLPLIVQIGKTMCLLQGVMKRERDGAIISTCEQNKYNSGGGNMMGKL</sequence>
<dbReference type="EMBL" id="JAAQHG020000001">
    <property type="protein sequence ID" value="KAL1591109.1"/>
    <property type="molecule type" value="Genomic_DNA"/>
</dbReference>
<evidence type="ECO:0008006" key="3">
    <source>
        <dbReference type="Google" id="ProtNLM"/>
    </source>
</evidence>
<gene>
    <name evidence="1" type="ORF">WHR41_00188</name>
</gene>
<dbReference type="Gene3D" id="3.10.129.10">
    <property type="entry name" value="Hotdog Thioesterase"/>
    <property type="match status" value="1"/>
</dbReference>
<name>A0AB34L902_9PEZI</name>
<reference evidence="1 2" key="1">
    <citation type="journal article" date="2020" name="Microbiol. Resour. Announc.">
        <title>Draft Genome Sequence of a Cladosporium Species Isolated from the Mesophotic Ascidian Didemnum maculosum.</title>
        <authorList>
            <person name="Gioti A."/>
            <person name="Siaperas R."/>
            <person name="Nikolaivits E."/>
            <person name="Le Goff G."/>
            <person name="Ouazzani J."/>
            <person name="Kotoulas G."/>
            <person name="Topakas E."/>
        </authorList>
    </citation>
    <scope>NUCLEOTIDE SEQUENCE [LARGE SCALE GENOMIC DNA]</scope>
    <source>
        <strain evidence="1 2">TM138-S3</strain>
    </source>
</reference>
<evidence type="ECO:0000313" key="2">
    <source>
        <dbReference type="Proteomes" id="UP000803884"/>
    </source>
</evidence>